<organism evidence="2 3">
    <name type="scientific">Lawsonibacter faecis</name>
    <dbReference type="NCBI Taxonomy" id="2763052"/>
    <lineage>
        <taxon>Bacteria</taxon>
        <taxon>Bacillati</taxon>
        <taxon>Bacillota</taxon>
        <taxon>Clostridia</taxon>
        <taxon>Eubacteriales</taxon>
        <taxon>Oscillospiraceae</taxon>
        <taxon>Lawsonibacter</taxon>
    </lineage>
</organism>
<dbReference type="InterPro" id="IPR036390">
    <property type="entry name" value="WH_DNA-bd_sf"/>
</dbReference>
<feature type="domain" description="HTH marR-type" evidence="1">
    <location>
        <begin position="7"/>
        <end position="141"/>
    </location>
</feature>
<dbReference type="PANTHER" id="PTHR33164">
    <property type="entry name" value="TRANSCRIPTIONAL REGULATOR, MARR FAMILY"/>
    <property type="match status" value="1"/>
</dbReference>
<name>A0A8J6MCQ8_9FIRM</name>
<dbReference type="PROSITE" id="PS50995">
    <property type="entry name" value="HTH_MARR_2"/>
    <property type="match status" value="1"/>
</dbReference>
<evidence type="ECO:0000313" key="3">
    <source>
        <dbReference type="Proteomes" id="UP000607645"/>
    </source>
</evidence>
<dbReference type="InterPro" id="IPR000835">
    <property type="entry name" value="HTH_MarR-typ"/>
</dbReference>
<gene>
    <name evidence="2" type="ORF">H8S62_08880</name>
</gene>
<dbReference type="RefSeq" id="WP_155147096.1">
    <property type="nucleotide sequence ID" value="NZ_JACOPQ010000006.1"/>
</dbReference>
<dbReference type="GO" id="GO:0003700">
    <property type="term" value="F:DNA-binding transcription factor activity"/>
    <property type="evidence" value="ECO:0007669"/>
    <property type="project" value="InterPro"/>
</dbReference>
<dbReference type="Pfam" id="PF01047">
    <property type="entry name" value="MarR"/>
    <property type="match status" value="1"/>
</dbReference>
<accession>A0A8J6MCQ8</accession>
<dbReference type="EMBL" id="JACOPQ010000006">
    <property type="protein sequence ID" value="MBC5737121.1"/>
    <property type="molecule type" value="Genomic_DNA"/>
</dbReference>
<dbReference type="SMART" id="SM00347">
    <property type="entry name" value="HTH_MARR"/>
    <property type="match status" value="1"/>
</dbReference>
<comment type="caution">
    <text evidence="2">The sequence shown here is derived from an EMBL/GenBank/DDBJ whole genome shotgun (WGS) entry which is preliminary data.</text>
</comment>
<evidence type="ECO:0000313" key="2">
    <source>
        <dbReference type="EMBL" id="MBC5737121.1"/>
    </source>
</evidence>
<dbReference type="InterPro" id="IPR039422">
    <property type="entry name" value="MarR/SlyA-like"/>
</dbReference>
<dbReference type="Proteomes" id="UP000607645">
    <property type="component" value="Unassembled WGS sequence"/>
</dbReference>
<proteinExistence type="predicted"/>
<dbReference type="GO" id="GO:0006950">
    <property type="term" value="P:response to stress"/>
    <property type="evidence" value="ECO:0007669"/>
    <property type="project" value="TreeGrafter"/>
</dbReference>
<keyword evidence="3" id="KW-1185">Reference proteome</keyword>
<sequence>MENKEIQEELIRALHRFGRLNTGQVMEMEGLTQGEFFSLGMLRKHMEDHPEGMYVWELARYMRVSPPGASRMLRGMERKGFIERSVDRSDRRNTYIIVTVQGHAAWERTAKRVEQFMDRVTGRMGGEDLRTLVDLWNRLSDIIEDEQAKESMPC</sequence>
<dbReference type="PANTHER" id="PTHR33164:SF43">
    <property type="entry name" value="HTH-TYPE TRANSCRIPTIONAL REPRESSOR YETL"/>
    <property type="match status" value="1"/>
</dbReference>
<evidence type="ECO:0000259" key="1">
    <source>
        <dbReference type="PROSITE" id="PS50995"/>
    </source>
</evidence>
<dbReference type="AlphaFoldDB" id="A0A8J6MCQ8"/>
<protein>
    <submittedName>
        <fullName evidence="2">MarR family transcriptional regulator</fullName>
    </submittedName>
</protein>
<dbReference type="Gene3D" id="1.10.10.10">
    <property type="entry name" value="Winged helix-like DNA-binding domain superfamily/Winged helix DNA-binding domain"/>
    <property type="match status" value="1"/>
</dbReference>
<reference evidence="2" key="1">
    <citation type="submission" date="2020-08" db="EMBL/GenBank/DDBJ databases">
        <title>Genome public.</title>
        <authorList>
            <person name="Liu C."/>
            <person name="Sun Q."/>
        </authorList>
    </citation>
    <scope>NUCLEOTIDE SEQUENCE</scope>
    <source>
        <strain evidence="2">NSJ-52</strain>
    </source>
</reference>
<dbReference type="InterPro" id="IPR036388">
    <property type="entry name" value="WH-like_DNA-bd_sf"/>
</dbReference>
<dbReference type="SUPFAM" id="SSF46785">
    <property type="entry name" value="Winged helix' DNA-binding domain"/>
    <property type="match status" value="1"/>
</dbReference>